<dbReference type="GO" id="GO:0006629">
    <property type="term" value="P:lipid metabolic process"/>
    <property type="evidence" value="ECO:0007669"/>
    <property type="project" value="InterPro"/>
</dbReference>
<evidence type="ECO:0008006" key="3">
    <source>
        <dbReference type="Google" id="ProtNLM"/>
    </source>
</evidence>
<proteinExistence type="predicted"/>
<dbReference type="AlphaFoldDB" id="A0A318QC56"/>
<reference evidence="1 2" key="1">
    <citation type="submission" date="2017-07" db="EMBL/GenBank/DDBJ databases">
        <title>A draft genome sequence of Komagataeibacter sp. T5K1.</title>
        <authorList>
            <person name="Skraban J."/>
            <person name="Cleenwerck I."/>
            <person name="Vandamme P."/>
            <person name="Trcek J."/>
        </authorList>
    </citation>
    <scope>NUCLEOTIDE SEQUENCE [LARGE SCALE GENOMIC DNA]</scope>
    <source>
        <strain evidence="1 2">T5K1</strain>
    </source>
</reference>
<accession>A0A318QC56</accession>
<protein>
    <recommendedName>
        <fullName evidence="3">Phosphodiesterase</fullName>
    </recommendedName>
</protein>
<dbReference type="GO" id="GO:0008081">
    <property type="term" value="F:phosphoric diester hydrolase activity"/>
    <property type="evidence" value="ECO:0007669"/>
    <property type="project" value="InterPro"/>
</dbReference>
<dbReference type="Proteomes" id="UP000247609">
    <property type="component" value="Unassembled WGS sequence"/>
</dbReference>
<evidence type="ECO:0000313" key="2">
    <source>
        <dbReference type="Proteomes" id="UP000247609"/>
    </source>
</evidence>
<dbReference type="SUPFAM" id="SSF51695">
    <property type="entry name" value="PLC-like phosphodiesterases"/>
    <property type="match status" value="1"/>
</dbReference>
<dbReference type="RefSeq" id="WP_110531723.1">
    <property type="nucleotide sequence ID" value="NZ_NOXG01000022.1"/>
</dbReference>
<gene>
    <name evidence="1" type="ORF">CFR71_12735</name>
</gene>
<sequence length="212" mass="23756">MRILSHRGYWKTPEEKNGRKAFENSVRHGFGTETDIRDLNGKLVVSHDPALALNNPLLLDELIGYFQGTGLPLAINVKADGLAVAIKEKLDLAGVPWFAFDMSGPETVRYIAAGVQTYTRHSDIETTPLCYDQCCGVWLDSFSGPEWYDEQTIRTHVAAGKKVCVVSPELHKRSHETVWNFLRRSGLMDHPDLSLCTDFPEEASEFFTGKAQ</sequence>
<name>A0A318QC56_9PROT</name>
<comment type="caution">
    <text evidence="1">The sequence shown here is derived from an EMBL/GenBank/DDBJ whole genome shotgun (WGS) entry which is preliminary data.</text>
</comment>
<dbReference type="EMBL" id="NOXG01000022">
    <property type="protein sequence ID" value="PYD74812.1"/>
    <property type="molecule type" value="Genomic_DNA"/>
</dbReference>
<evidence type="ECO:0000313" key="1">
    <source>
        <dbReference type="EMBL" id="PYD74812.1"/>
    </source>
</evidence>
<dbReference type="InterPro" id="IPR017946">
    <property type="entry name" value="PLC-like_Pdiesterase_TIM-brl"/>
</dbReference>
<organism evidence="1 2">
    <name type="scientific">Novacetimonas pomaceti</name>
    <dbReference type="NCBI Taxonomy" id="2021998"/>
    <lineage>
        <taxon>Bacteria</taxon>
        <taxon>Pseudomonadati</taxon>
        <taxon>Pseudomonadota</taxon>
        <taxon>Alphaproteobacteria</taxon>
        <taxon>Acetobacterales</taxon>
        <taxon>Acetobacteraceae</taxon>
        <taxon>Novacetimonas</taxon>
    </lineage>
</organism>